<evidence type="ECO:0000313" key="2">
    <source>
        <dbReference type="Proteomes" id="UP001249851"/>
    </source>
</evidence>
<sequence>MREIIKFPEYKIAEKTEWRCKSKSSLRKAIEDGTAKSERWIHVNLPSVDEHIMHPTGLVAFISV</sequence>
<evidence type="ECO:0000313" key="1">
    <source>
        <dbReference type="EMBL" id="KAK2548178.1"/>
    </source>
</evidence>
<protein>
    <submittedName>
        <fullName evidence="1">Uncharacterized protein</fullName>
    </submittedName>
</protein>
<gene>
    <name evidence="1" type="ORF">P5673_031710</name>
</gene>
<comment type="caution">
    <text evidence="1">The sequence shown here is derived from an EMBL/GenBank/DDBJ whole genome shotgun (WGS) entry which is preliminary data.</text>
</comment>
<keyword evidence="2" id="KW-1185">Reference proteome</keyword>
<dbReference type="Proteomes" id="UP001249851">
    <property type="component" value="Unassembled WGS sequence"/>
</dbReference>
<organism evidence="1 2">
    <name type="scientific">Acropora cervicornis</name>
    <name type="common">Staghorn coral</name>
    <dbReference type="NCBI Taxonomy" id="6130"/>
    <lineage>
        <taxon>Eukaryota</taxon>
        <taxon>Metazoa</taxon>
        <taxon>Cnidaria</taxon>
        <taxon>Anthozoa</taxon>
        <taxon>Hexacorallia</taxon>
        <taxon>Scleractinia</taxon>
        <taxon>Astrocoeniina</taxon>
        <taxon>Acroporidae</taxon>
        <taxon>Acropora</taxon>
    </lineage>
</organism>
<reference evidence="1" key="2">
    <citation type="journal article" date="2023" name="Science">
        <title>Genomic signatures of disease resistance in endangered staghorn corals.</title>
        <authorList>
            <person name="Vollmer S.V."/>
            <person name="Selwyn J.D."/>
            <person name="Despard B.A."/>
            <person name="Roesel C.L."/>
        </authorList>
    </citation>
    <scope>NUCLEOTIDE SEQUENCE</scope>
    <source>
        <strain evidence="1">K2</strain>
    </source>
</reference>
<accession>A0AAD9USE2</accession>
<dbReference type="AlphaFoldDB" id="A0AAD9USE2"/>
<proteinExistence type="predicted"/>
<dbReference type="EMBL" id="JARQWQ010000154">
    <property type="protein sequence ID" value="KAK2548178.1"/>
    <property type="molecule type" value="Genomic_DNA"/>
</dbReference>
<reference evidence="1" key="1">
    <citation type="journal article" date="2023" name="G3 (Bethesda)">
        <title>Whole genome assembly and annotation of the endangered Caribbean coral Acropora cervicornis.</title>
        <authorList>
            <person name="Selwyn J.D."/>
            <person name="Vollmer S.V."/>
        </authorList>
    </citation>
    <scope>NUCLEOTIDE SEQUENCE</scope>
    <source>
        <strain evidence="1">K2</strain>
    </source>
</reference>
<name>A0AAD9USE2_ACRCE</name>